<dbReference type="PANTHER" id="PTHR37017:SF3">
    <property type="entry name" value="AB HYDROLASE-1 DOMAIN-CONTAINING PROTEIN"/>
    <property type="match status" value="1"/>
</dbReference>
<sequence length="313" mass="34596">MEHKPTLVLIPGAWHKPQCYHKLTKSFQNEHGFKCTSVDLPSTRGDPNATYKDDIEAARDAITAEIAAGRNVIVIAHSYGGMIGNSSIKGLTRPQSSTSNGTTGHVLALVLIASGFTITGLSFMDPLFGHPPPFWRVNKGTGFAELIADERELFYHDLPQEEGEYWVGQLTTQSLKALFEGGEHSYAGWKDVPTWYIGTTEDRGLPVVIQRLQVGVARGQGGVIHHMELPASHSPFLSMPDEVKSIILHAVEEVGGLKSQGKRGIVDLKKYEDPRVRLFAPRSWLRFGIPFAVGHVIGWGFFAYYKLRKLFTG</sequence>
<dbReference type="Proteomes" id="UP001280581">
    <property type="component" value="Unassembled WGS sequence"/>
</dbReference>
<keyword evidence="1" id="KW-0812">Transmembrane</keyword>
<gene>
    <name evidence="3" type="ORF">GRF29_185g928419</name>
</gene>
<dbReference type="InterPro" id="IPR000073">
    <property type="entry name" value="AB_hydrolase_1"/>
</dbReference>
<keyword evidence="1" id="KW-1133">Transmembrane helix</keyword>
<dbReference type="SUPFAM" id="SSF53474">
    <property type="entry name" value="alpha/beta-Hydrolases"/>
    <property type="match status" value="1"/>
</dbReference>
<organism evidence="3 4">
    <name type="scientific">Pseudopithomyces chartarum</name>
    <dbReference type="NCBI Taxonomy" id="1892770"/>
    <lineage>
        <taxon>Eukaryota</taxon>
        <taxon>Fungi</taxon>
        <taxon>Dikarya</taxon>
        <taxon>Ascomycota</taxon>
        <taxon>Pezizomycotina</taxon>
        <taxon>Dothideomycetes</taxon>
        <taxon>Pleosporomycetidae</taxon>
        <taxon>Pleosporales</taxon>
        <taxon>Massarineae</taxon>
        <taxon>Didymosphaeriaceae</taxon>
        <taxon>Pseudopithomyces</taxon>
    </lineage>
</organism>
<dbReference type="Pfam" id="PF12697">
    <property type="entry name" value="Abhydrolase_6"/>
    <property type="match status" value="1"/>
</dbReference>
<dbReference type="InterPro" id="IPR052897">
    <property type="entry name" value="Sec-Metab_Biosynth_Hydrolase"/>
</dbReference>
<feature type="domain" description="AB hydrolase-1" evidence="2">
    <location>
        <begin position="7"/>
        <end position="243"/>
    </location>
</feature>
<protein>
    <recommendedName>
        <fullName evidence="2">AB hydrolase-1 domain-containing protein</fullName>
    </recommendedName>
</protein>
<dbReference type="Gene3D" id="3.40.50.1820">
    <property type="entry name" value="alpha/beta hydrolase"/>
    <property type="match status" value="1"/>
</dbReference>
<dbReference type="PANTHER" id="PTHR37017">
    <property type="entry name" value="AB HYDROLASE-1 DOMAIN-CONTAINING PROTEIN-RELATED"/>
    <property type="match status" value="1"/>
</dbReference>
<dbReference type="AlphaFoldDB" id="A0AAN6LSH1"/>
<evidence type="ECO:0000313" key="3">
    <source>
        <dbReference type="EMBL" id="KAK3201430.1"/>
    </source>
</evidence>
<proteinExistence type="predicted"/>
<comment type="caution">
    <text evidence="3">The sequence shown here is derived from an EMBL/GenBank/DDBJ whole genome shotgun (WGS) entry which is preliminary data.</text>
</comment>
<keyword evidence="4" id="KW-1185">Reference proteome</keyword>
<keyword evidence="1" id="KW-0472">Membrane</keyword>
<name>A0AAN6LSH1_9PLEO</name>
<evidence type="ECO:0000256" key="1">
    <source>
        <dbReference type="SAM" id="Phobius"/>
    </source>
</evidence>
<evidence type="ECO:0000313" key="4">
    <source>
        <dbReference type="Proteomes" id="UP001280581"/>
    </source>
</evidence>
<accession>A0AAN6LSH1</accession>
<evidence type="ECO:0000259" key="2">
    <source>
        <dbReference type="Pfam" id="PF12697"/>
    </source>
</evidence>
<dbReference type="InterPro" id="IPR029058">
    <property type="entry name" value="AB_hydrolase_fold"/>
</dbReference>
<feature type="transmembrane region" description="Helical" evidence="1">
    <location>
        <begin position="284"/>
        <end position="305"/>
    </location>
</feature>
<dbReference type="EMBL" id="WVTA01000016">
    <property type="protein sequence ID" value="KAK3201430.1"/>
    <property type="molecule type" value="Genomic_DNA"/>
</dbReference>
<reference evidence="3 4" key="1">
    <citation type="submission" date="2021-02" db="EMBL/GenBank/DDBJ databases">
        <title>Genome assembly of Pseudopithomyces chartarum.</title>
        <authorList>
            <person name="Jauregui R."/>
            <person name="Singh J."/>
            <person name="Voisey C."/>
        </authorList>
    </citation>
    <scope>NUCLEOTIDE SEQUENCE [LARGE SCALE GENOMIC DNA]</scope>
    <source>
        <strain evidence="3 4">AGR01</strain>
    </source>
</reference>